<proteinExistence type="predicted"/>
<evidence type="ECO:0000313" key="2">
    <source>
        <dbReference type="EMBL" id="PPS09871.1"/>
    </source>
</evidence>
<dbReference type="Proteomes" id="UP000239757">
    <property type="component" value="Unassembled WGS sequence"/>
</dbReference>
<dbReference type="AlphaFoldDB" id="A0A2P5Y2T8"/>
<organism evidence="2 3">
    <name type="scientific">Gossypium barbadense</name>
    <name type="common">Sea Island cotton</name>
    <name type="synonym">Hibiscus barbadensis</name>
    <dbReference type="NCBI Taxonomy" id="3634"/>
    <lineage>
        <taxon>Eukaryota</taxon>
        <taxon>Viridiplantae</taxon>
        <taxon>Streptophyta</taxon>
        <taxon>Embryophyta</taxon>
        <taxon>Tracheophyta</taxon>
        <taxon>Spermatophyta</taxon>
        <taxon>Magnoliopsida</taxon>
        <taxon>eudicotyledons</taxon>
        <taxon>Gunneridae</taxon>
        <taxon>Pentapetalae</taxon>
        <taxon>rosids</taxon>
        <taxon>malvids</taxon>
        <taxon>Malvales</taxon>
        <taxon>Malvaceae</taxon>
        <taxon>Malvoideae</taxon>
        <taxon>Gossypium</taxon>
    </lineage>
</organism>
<gene>
    <name evidence="2" type="ORF">GOBAR_AA10775</name>
</gene>
<name>A0A2P5Y2T8_GOSBA</name>
<evidence type="ECO:0000313" key="3">
    <source>
        <dbReference type="Proteomes" id="UP000239757"/>
    </source>
</evidence>
<accession>A0A2P5Y2T8</accession>
<feature type="region of interest" description="Disordered" evidence="1">
    <location>
        <begin position="1"/>
        <end position="50"/>
    </location>
</feature>
<feature type="compositionally biased region" description="Acidic residues" evidence="1">
    <location>
        <begin position="1"/>
        <end position="32"/>
    </location>
</feature>
<reference evidence="2 3" key="1">
    <citation type="submission" date="2015-01" db="EMBL/GenBank/DDBJ databases">
        <title>Genome of allotetraploid Gossypium barbadense reveals genomic plasticity and fiber elongation in cotton evolution.</title>
        <authorList>
            <person name="Chen X."/>
            <person name="Liu X."/>
            <person name="Zhao B."/>
            <person name="Zheng H."/>
            <person name="Hu Y."/>
            <person name="Lu G."/>
            <person name="Yang C."/>
            <person name="Chen J."/>
            <person name="Shan C."/>
            <person name="Zhang L."/>
            <person name="Zhou Y."/>
            <person name="Wang L."/>
            <person name="Guo W."/>
            <person name="Bai Y."/>
            <person name="Ruan J."/>
            <person name="Shangguan X."/>
            <person name="Mao Y."/>
            <person name="Jiang J."/>
            <person name="Zhu Y."/>
            <person name="Lei J."/>
            <person name="Kang H."/>
            <person name="Chen S."/>
            <person name="He X."/>
            <person name="Wang R."/>
            <person name="Wang Y."/>
            <person name="Chen J."/>
            <person name="Wang L."/>
            <person name="Yu S."/>
            <person name="Wang B."/>
            <person name="Wei J."/>
            <person name="Song S."/>
            <person name="Lu X."/>
            <person name="Gao Z."/>
            <person name="Gu W."/>
            <person name="Deng X."/>
            <person name="Ma D."/>
            <person name="Wang S."/>
            <person name="Liang W."/>
            <person name="Fang L."/>
            <person name="Cai C."/>
            <person name="Zhu X."/>
            <person name="Zhou B."/>
            <person name="Zhang Y."/>
            <person name="Chen Z."/>
            <person name="Xu S."/>
            <person name="Zhu R."/>
            <person name="Wang S."/>
            <person name="Zhang T."/>
            <person name="Zhao G."/>
        </authorList>
    </citation>
    <scope>NUCLEOTIDE SEQUENCE [LARGE SCALE GENOMIC DNA]</scope>
    <source>
        <strain evidence="3">cv. Xinhai21</strain>
        <tissue evidence="2">Leaf</tissue>
    </source>
</reference>
<sequence length="87" mass="9673">MTNNGEDYDQDVEDFSDPDVDEVPNDIDDEGPEKDMLNIDPDAAHASKFPGSADIVPAHRLVSNSQFEELFVGQQFKNNVDCVFAIK</sequence>
<evidence type="ECO:0000256" key="1">
    <source>
        <dbReference type="SAM" id="MobiDB-lite"/>
    </source>
</evidence>
<dbReference type="EMBL" id="KZ663810">
    <property type="protein sequence ID" value="PPS09871.1"/>
    <property type="molecule type" value="Genomic_DNA"/>
</dbReference>
<feature type="compositionally biased region" description="Basic and acidic residues" evidence="1">
    <location>
        <begin position="33"/>
        <end position="45"/>
    </location>
</feature>
<protein>
    <submittedName>
        <fullName evidence="2">Uncharacterized protein</fullName>
    </submittedName>
</protein>